<sequence length="120" mass="13663">MSIYTLYWYPKCSTCRNAKKWLDAHNVPVETVDMISTPPKPEVIEGWMKKSPLPIRRFFNTSGMKYRELGLKDQVESFTVEEASQVLSTDGMLIKRPVLVKDGQVVALGFKELDYEGATS</sequence>
<organism evidence="4 5">
    <name type="scientific">Enterococcus phoeniculicola ATCC BAA-412</name>
    <dbReference type="NCBI Taxonomy" id="1158610"/>
    <lineage>
        <taxon>Bacteria</taxon>
        <taxon>Bacillati</taxon>
        <taxon>Bacillota</taxon>
        <taxon>Bacilli</taxon>
        <taxon>Lactobacillales</taxon>
        <taxon>Enterococcaceae</taxon>
        <taxon>Enterococcus</taxon>
    </lineage>
</organism>
<comment type="caution">
    <text evidence="4">The sequence shown here is derived from an EMBL/GenBank/DDBJ whole genome shotgun (WGS) entry which is preliminary data.</text>
</comment>
<dbReference type="Proteomes" id="UP000013785">
    <property type="component" value="Unassembled WGS sequence"/>
</dbReference>
<evidence type="ECO:0000256" key="1">
    <source>
        <dbReference type="ARBA" id="ARBA00023157"/>
    </source>
</evidence>
<dbReference type="STRING" id="154621.RV11_GL000981"/>
<dbReference type="Gene3D" id="3.40.30.10">
    <property type="entry name" value="Glutaredoxin"/>
    <property type="match status" value="1"/>
</dbReference>
<dbReference type="InterPro" id="IPR036249">
    <property type="entry name" value="Thioredoxin-like_sf"/>
</dbReference>
<evidence type="ECO:0000256" key="2">
    <source>
        <dbReference type="ARBA" id="ARBA00023284"/>
    </source>
</evidence>
<keyword evidence="5" id="KW-1185">Reference proteome</keyword>
<dbReference type="InterPro" id="IPR006504">
    <property type="entry name" value="Tscrpt_reg_Spx/MgsR"/>
</dbReference>
<keyword evidence="2" id="KW-0676">Redox-active center</keyword>
<name>R3W2E3_9ENTE</name>
<dbReference type="NCBIfam" id="TIGR01617">
    <property type="entry name" value="arsC_related"/>
    <property type="match status" value="1"/>
</dbReference>
<keyword evidence="1" id="KW-1015">Disulfide bond</keyword>
<dbReference type="PANTHER" id="PTHR30041:SF8">
    <property type="entry name" value="PROTEIN YFFB"/>
    <property type="match status" value="1"/>
</dbReference>
<dbReference type="AlphaFoldDB" id="R3W2E3"/>
<dbReference type="Pfam" id="PF03960">
    <property type="entry name" value="ArsC"/>
    <property type="match status" value="1"/>
</dbReference>
<evidence type="ECO:0000256" key="3">
    <source>
        <dbReference type="PROSITE-ProRule" id="PRU01282"/>
    </source>
</evidence>
<protein>
    <submittedName>
        <fullName evidence="4">Spx/MgsR family transcriptional regulator</fullName>
    </submittedName>
</protein>
<dbReference type="CDD" id="cd03036">
    <property type="entry name" value="ArsC_like"/>
    <property type="match status" value="1"/>
</dbReference>
<evidence type="ECO:0000313" key="5">
    <source>
        <dbReference type="Proteomes" id="UP000013785"/>
    </source>
</evidence>
<proteinExistence type="inferred from homology"/>
<comment type="similarity">
    <text evidence="3">Belongs to the ArsC family.</text>
</comment>
<dbReference type="PANTHER" id="PTHR30041">
    <property type="entry name" value="ARSENATE REDUCTASE"/>
    <property type="match status" value="1"/>
</dbReference>
<reference evidence="4 5" key="1">
    <citation type="submission" date="2013-02" db="EMBL/GenBank/DDBJ databases">
        <title>The Genome Sequence of Enterococcus phoeniculicola BAA-412.</title>
        <authorList>
            <consortium name="The Broad Institute Genome Sequencing Platform"/>
            <consortium name="The Broad Institute Genome Sequencing Center for Infectious Disease"/>
            <person name="Earl A.M."/>
            <person name="Gilmore M.S."/>
            <person name="Lebreton F."/>
            <person name="Walker B."/>
            <person name="Young S.K."/>
            <person name="Zeng Q."/>
            <person name="Gargeya S."/>
            <person name="Fitzgerald M."/>
            <person name="Haas B."/>
            <person name="Abouelleil A."/>
            <person name="Alvarado L."/>
            <person name="Arachchi H.M."/>
            <person name="Berlin A.M."/>
            <person name="Chapman S.B."/>
            <person name="Dewar J."/>
            <person name="Goldberg J."/>
            <person name="Griggs A."/>
            <person name="Gujja S."/>
            <person name="Hansen M."/>
            <person name="Howarth C."/>
            <person name="Imamovic A."/>
            <person name="Larimer J."/>
            <person name="McCowan C."/>
            <person name="Murphy C."/>
            <person name="Neiman D."/>
            <person name="Pearson M."/>
            <person name="Priest M."/>
            <person name="Roberts A."/>
            <person name="Saif S."/>
            <person name="Shea T."/>
            <person name="Sisk P."/>
            <person name="Sykes S."/>
            <person name="Wortman J."/>
            <person name="Nusbaum C."/>
            <person name="Birren B."/>
        </authorList>
    </citation>
    <scope>NUCLEOTIDE SEQUENCE [LARGE SCALE GENOMIC DNA]</scope>
    <source>
        <strain evidence="4 5">ATCC BAA-412</strain>
    </source>
</reference>
<dbReference type="EMBL" id="AJAT01000018">
    <property type="protein sequence ID" value="EOL41606.1"/>
    <property type="molecule type" value="Genomic_DNA"/>
</dbReference>
<gene>
    <name evidence="4" type="ORF">UC3_03169</name>
</gene>
<dbReference type="PATRIC" id="fig|1158610.3.peg.3157"/>
<dbReference type="SUPFAM" id="SSF52833">
    <property type="entry name" value="Thioredoxin-like"/>
    <property type="match status" value="1"/>
</dbReference>
<dbReference type="HOGENOM" id="CLU_116644_2_0_9"/>
<dbReference type="eggNOG" id="COG1393">
    <property type="taxonomic scope" value="Bacteria"/>
</dbReference>
<evidence type="ECO:0000313" key="4">
    <source>
        <dbReference type="EMBL" id="EOL41606.1"/>
    </source>
</evidence>
<dbReference type="InterPro" id="IPR006660">
    <property type="entry name" value="Arsenate_reductase-like"/>
</dbReference>
<accession>R3W2E3</accession>
<dbReference type="PROSITE" id="PS51353">
    <property type="entry name" value="ARSC"/>
    <property type="match status" value="1"/>
</dbReference>